<dbReference type="SUPFAM" id="SSF49562">
    <property type="entry name" value="C2 domain (Calcium/lipid-binding domain, CaLB)"/>
    <property type="match status" value="3"/>
</dbReference>
<dbReference type="Pfam" id="PF00130">
    <property type="entry name" value="C1_1"/>
    <property type="match status" value="1"/>
</dbReference>
<dbReference type="Gene3D" id="1.10.357.50">
    <property type="match status" value="1"/>
</dbReference>
<dbReference type="GO" id="GO:0017075">
    <property type="term" value="F:syntaxin-1 binding"/>
    <property type="evidence" value="ECO:0007669"/>
    <property type="project" value="TreeGrafter"/>
</dbReference>
<dbReference type="PROSITE" id="PS00479">
    <property type="entry name" value="ZF_DAG_PE_1"/>
    <property type="match status" value="1"/>
</dbReference>
<dbReference type="GO" id="GO:0019992">
    <property type="term" value="F:diacylglycerol binding"/>
    <property type="evidence" value="ECO:0007669"/>
    <property type="project" value="InterPro"/>
</dbReference>
<dbReference type="InterPro" id="IPR010439">
    <property type="entry name" value="MUN_dom"/>
</dbReference>
<keyword evidence="3" id="KW-0863">Zinc-finger</keyword>
<dbReference type="PROSITE" id="PS51259">
    <property type="entry name" value="MHD2"/>
    <property type="match status" value="1"/>
</dbReference>
<dbReference type="GO" id="GO:0005509">
    <property type="term" value="F:calcium ion binding"/>
    <property type="evidence" value="ECO:0007669"/>
    <property type="project" value="InterPro"/>
</dbReference>
<dbReference type="Pfam" id="PF06292">
    <property type="entry name" value="MUN"/>
    <property type="match status" value="1"/>
</dbReference>
<dbReference type="PANTHER" id="PTHR10480">
    <property type="entry name" value="PROTEIN UNC-13 HOMOLOG"/>
    <property type="match status" value="1"/>
</dbReference>
<evidence type="ECO:0000256" key="3">
    <source>
        <dbReference type="ARBA" id="ARBA00022771"/>
    </source>
</evidence>
<name>A0A8R1XTG0_ONCVO</name>
<reference evidence="11" key="2">
    <citation type="submission" date="2022-06" db="UniProtKB">
        <authorList>
            <consortium name="EnsemblMetazoa"/>
        </authorList>
    </citation>
    <scope>IDENTIFICATION</scope>
</reference>
<dbReference type="CDD" id="cd08394">
    <property type="entry name" value="C2A_Munc13"/>
    <property type="match status" value="1"/>
</dbReference>
<dbReference type="FunFam" id="2.60.40.150:FF:000002">
    <property type="entry name" value="Protein unc-13 homolog B"/>
    <property type="match status" value="1"/>
</dbReference>
<evidence type="ECO:0000259" key="7">
    <source>
        <dbReference type="PROSITE" id="PS50004"/>
    </source>
</evidence>
<dbReference type="PROSITE" id="PS50081">
    <property type="entry name" value="ZF_DAG_PE_2"/>
    <property type="match status" value="1"/>
</dbReference>
<keyword evidence="4" id="KW-0862">Zinc</keyword>
<dbReference type="PROSITE" id="PS50004">
    <property type="entry name" value="C2"/>
    <property type="match status" value="3"/>
</dbReference>
<evidence type="ECO:0000256" key="1">
    <source>
        <dbReference type="ARBA" id="ARBA00022723"/>
    </source>
</evidence>
<dbReference type="InterPro" id="IPR014770">
    <property type="entry name" value="Munc13_1"/>
</dbReference>
<feature type="compositionally biased region" description="Acidic residues" evidence="6">
    <location>
        <begin position="389"/>
        <end position="408"/>
    </location>
</feature>
<evidence type="ECO:0000259" key="10">
    <source>
        <dbReference type="PROSITE" id="PS51259"/>
    </source>
</evidence>
<evidence type="ECO:0000256" key="4">
    <source>
        <dbReference type="ARBA" id="ARBA00022833"/>
    </source>
</evidence>
<dbReference type="InterPro" id="IPR037302">
    <property type="entry name" value="Unc-13_C2B"/>
</dbReference>
<feature type="domain" description="C2" evidence="7">
    <location>
        <begin position="1559"/>
        <end position="1684"/>
    </location>
</feature>
<dbReference type="InterPro" id="IPR035892">
    <property type="entry name" value="C2_domain_sf"/>
</dbReference>
<feature type="domain" description="MHD2" evidence="10">
    <location>
        <begin position="1417"/>
        <end position="1574"/>
    </location>
</feature>
<dbReference type="SUPFAM" id="SSF57889">
    <property type="entry name" value="Cysteine-rich domain"/>
    <property type="match status" value="1"/>
</dbReference>
<dbReference type="GO" id="GO:0099525">
    <property type="term" value="P:presynaptic dense core vesicle exocytosis"/>
    <property type="evidence" value="ECO:0007669"/>
    <property type="project" value="TreeGrafter"/>
</dbReference>
<evidence type="ECO:0000256" key="5">
    <source>
        <dbReference type="ARBA" id="ARBA00022837"/>
    </source>
</evidence>
<dbReference type="GO" id="GO:0046662">
    <property type="term" value="P:regulation of egg-laying behavior"/>
    <property type="evidence" value="ECO:0007669"/>
    <property type="project" value="EnsemblMetazoa"/>
</dbReference>
<protein>
    <recommendedName>
        <fullName evidence="13">Phorbol ester/diacylglycerol-binding protein unc-13</fullName>
    </recommendedName>
</protein>
<reference evidence="12" key="1">
    <citation type="submission" date="2013-10" db="EMBL/GenBank/DDBJ databases">
        <title>Genome sequencing of Onchocerca volvulus.</title>
        <authorList>
            <person name="Cotton J."/>
            <person name="Tsai J."/>
            <person name="Stanley E."/>
            <person name="Tracey A."/>
            <person name="Holroyd N."/>
            <person name="Lustigman S."/>
            <person name="Berriman M."/>
        </authorList>
    </citation>
    <scope>NUCLEOTIDE SEQUENCE</scope>
</reference>
<dbReference type="Gene3D" id="2.60.40.150">
    <property type="entry name" value="C2 domain"/>
    <property type="match status" value="3"/>
</dbReference>
<dbReference type="InterPro" id="IPR046349">
    <property type="entry name" value="C1-like_sf"/>
</dbReference>
<dbReference type="SMART" id="SM01145">
    <property type="entry name" value="DUF1041"/>
    <property type="match status" value="1"/>
</dbReference>
<keyword evidence="12" id="KW-1185">Reference proteome</keyword>
<dbReference type="EnsemblMetazoa" id="OVOC1642.1">
    <property type="protein sequence ID" value="OVOC1642.1"/>
    <property type="gene ID" value="WBGene00238451"/>
</dbReference>
<evidence type="ECO:0000313" key="12">
    <source>
        <dbReference type="Proteomes" id="UP000024404"/>
    </source>
</evidence>
<dbReference type="Gene3D" id="3.30.60.20">
    <property type="match status" value="1"/>
</dbReference>
<dbReference type="InterPro" id="IPR002219">
    <property type="entry name" value="PKC_DAG/PE"/>
</dbReference>
<dbReference type="FunFam" id="1.10.357.50:FF:000001">
    <property type="entry name" value="Protein unc-13 homolog B"/>
    <property type="match status" value="1"/>
</dbReference>
<dbReference type="InterPro" id="IPR000008">
    <property type="entry name" value="C2_dom"/>
</dbReference>
<feature type="domain" description="MHD1" evidence="9">
    <location>
        <begin position="1171"/>
        <end position="1314"/>
    </location>
</feature>
<dbReference type="GO" id="GO:0031594">
    <property type="term" value="C:neuromuscular junction"/>
    <property type="evidence" value="ECO:0007669"/>
    <property type="project" value="TreeGrafter"/>
</dbReference>
<dbReference type="GO" id="GO:0043051">
    <property type="term" value="P:regulation of nematode pharyngeal pumping"/>
    <property type="evidence" value="ECO:0007669"/>
    <property type="project" value="EnsemblMetazoa"/>
</dbReference>
<keyword evidence="2" id="KW-0677">Repeat</keyword>
<dbReference type="EMBL" id="CMVM020000049">
    <property type="status" value="NOT_ANNOTATED_CDS"/>
    <property type="molecule type" value="Genomic_DNA"/>
</dbReference>
<dbReference type="InterPro" id="IPR014772">
    <property type="entry name" value="Munc13_dom-2"/>
</dbReference>
<evidence type="ECO:0000313" key="11">
    <source>
        <dbReference type="EnsemblMetazoa" id="OVOC1642.1"/>
    </source>
</evidence>
<dbReference type="GO" id="GO:0008270">
    <property type="term" value="F:zinc ion binding"/>
    <property type="evidence" value="ECO:0007669"/>
    <property type="project" value="UniProtKB-KW"/>
</dbReference>
<keyword evidence="1" id="KW-0479">Metal-binding</keyword>
<evidence type="ECO:0000256" key="2">
    <source>
        <dbReference type="ARBA" id="ARBA00022737"/>
    </source>
</evidence>
<dbReference type="GO" id="GO:0016081">
    <property type="term" value="P:synaptic vesicle docking"/>
    <property type="evidence" value="ECO:0007669"/>
    <property type="project" value="TreeGrafter"/>
</dbReference>
<dbReference type="GO" id="GO:0007283">
    <property type="term" value="P:spermatogenesis"/>
    <property type="evidence" value="ECO:0007669"/>
    <property type="project" value="EnsemblMetazoa"/>
</dbReference>
<dbReference type="SMART" id="SM00109">
    <property type="entry name" value="C1"/>
    <property type="match status" value="1"/>
</dbReference>
<dbReference type="GO" id="GO:0035249">
    <property type="term" value="P:synaptic transmission, glutamatergic"/>
    <property type="evidence" value="ECO:0007669"/>
    <property type="project" value="TreeGrafter"/>
</dbReference>
<dbReference type="GO" id="GO:0043195">
    <property type="term" value="C:terminal bouton"/>
    <property type="evidence" value="ECO:0007669"/>
    <property type="project" value="TreeGrafter"/>
</dbReference>
<dbReference type="InterPro" id="IPR020454">
    <property type="entry name" value="DAG/PE-bd"/>
</dbReference>
<accession>A0A8R1XTG0</accession>
<feature type="domain" description="C2" evidence="7">
    <location>
        <begin position="1"/>
        <end position="97"/>
    </location>
</feature>
<evidence type="ECO:0000259" key="9">
    <source>
        <dbReference type="PROSITE" id="PS51258"/>
    </source>
</evidence>
<dbReference type="SMART" id="SM00239">
    <property type="entry name" value="C2"/>
    <property type="match status" value="3"/>
</dbReference>
<dbReference type="GO" id="GO:0098831">
    <property type="term" value="C:presynaptic active zone cytoplasmic component"/>
    <property type="evidence" value="ECO:0007669"/>
    <property type="project" value="TreeGrafter"/>
</dbReference>
<feature type="domain" description="C2" evidence="7">
    <location>
        <begin position="759"/>
        <end position="883"/>
    </location>
</feature>
<dbReference type="GO" id="GO:0061789">
    <property type="term" value="P:dense core granule priming"/>
    <property type="evidence" value="ECO:0007669"/>
    <property type="project" value="TreeGrafter"/>
</dbReference>
<dbReference type="Gene3D" id="1.20.58.1100">
    <property type="match status" value="1"/>
</dbReference>
<dbReference type="GO" id="GO:0016082">
    <property type="term" value="P:synaptic vesicle priming"/>
    <property type="evidence" value="ECO:0007669"/>
    <property type="project" value="TreeGrafter"/>
</dbReference>
<dbReference type="CDD" id="cd08395">
    <property type="entry name" value="C2C_Munc13"/>
    <property type="match status" value="1"/>
</dbReference>
<feature type="compositionally biased region" description="Basic and acidic residues" evidence="6">
    <location>
        <begin position="337"/>
        <end position="350"/>
    </location>
</feature>
<dbReference type="Proteomes" id="UP000024404">
    <property type="component" value="Unassembled WGS sequence"/>
</dbReference>
<sequence>MSLLCVTIRKARLQGSQDDFNSYAVVKLQNVKSTTVAVKGNQPCWEQEFIFETNRIDNGMLLELWNKGVLWDKLLGVYYLALTSIQYSNEAGPGKWLEIDQELVIRNGQTVGTCNPTGHSILVDVRFELPYDAKGADAEELQAKLEALNHFIEISDQWQEQRASLTRSGISEDSDYTSDVSFPVHHPNSSIHQWYNHLQQGKRHSRQYDKNLSQFEQASYEDEEDAYRQQYYAEDDGEHNEQAQKSIEYYEDMLGCSTETSASTSRHQYSHETVRQDSMLHNVYNIENIDEYDHHPEISRNSLGYVNDYHDRQYYDPNEHSDEYIHPSTSGEQYQCDEYHNGNESRKQWGDDQNLDWTEEQEPLSYNSRPKLKHPIMFPMRRYYHNNVNDDDDDDIDGDNDDDDDDEMWHDYQSVMRNKSPTIASQYDMPPSESERELCSHLEETDHHQKESDDHLIALTEQQSVQLANGSIGPLPNVTYDLNRRSSALQKQKTENNLDEAQSLFKYVDSRDDTQTKTLKVQFTVADDKKSADIEVTDAVETISSKRNYKNLWHRAYEDVCRKLGIKPTLLETDNAEDSSSAFYRSIDAMPNMNISRTKKTIPLVSELTMATKRAQAGLANAAKTTFGDEELKMHVYKKTLQALIYPISCTTPHSFQLTNFQTPTWCHECEGLLWGLARQGLKCAECGVKVHDKCRDLLSADCLQRAAEKSSKHGEGNRTQNLMAVIRERMKMQERDKPEIFETVRIIFNVDSNTQQESLKQVKTSILEGSSKWSAKIALTVICAQGLIAKDKTGKSDPYVTAQVGKMKKRTRTIHQELNPVWNEQFFFECHNSTDRIKIRVWDEDNDLKSKLRQKLTRESDDFLGQAIIEVRTLSGEMDVWYNLEKRTDKSAVSGAIRLHINVEIKGEEKLAPYHIQYTCLHEHLFQYHCTEQDEVRLPKTKDDCWKIYFDEIGQEICNEFAMRYGIESIYQAMTHFACLCTRYMCSGVPAVLSTLLANINAFYAHTTATSAVSASDRFNASNFGRDRFVKLLDQLHNSLRIDLSMYRKYFPSSSPAKLADLKSTVDLLTSITFFRMKVLELASPPRASNVVSECAKACMQATYQLMFESCCEDGGPSADSVNFWFDFLDYMMRVIEDDKNIYTPVLNQFPQELNIGNLSAATLWQLYKTDLQMALEEHAQTKKCATPEYMNLYFKVKGFYFKYIANLPQYKASIPEFPAWFIPFVMDWLNENDEHSMDILRNAYNRDKSDNFPQTSEHTKFSNSVIDVFTQLNEALKLLKQMDCPNPEVYADMMKRFSKTLNKVLLAYADMVQKDFSKFVNDEKLACILMNNVQQLRVQLEKIYENMGGPNLDPTTNTVLNNLQKKLIAVLNKLSGQFVESLIPNIHVQMNKLGVILSKIKGQQLPKSQLAGEVDLVLEPLMELLEDKLQDYASQCEKTVLKYLLKELWRATITSMEKLVVLPPFDNKAILKQIPNAEVFCDMTKLMSTHLKEVKNISSVKEMMDIAREYERSLTPKQCTVLDAALDAVKECFHAGGQGLKKSFFEKSPELQSLKYALSLYTQTTEQLIKTFITSQKQQVLAANDLRWQTVSTFKPFVEVHLVGPHLADKKRKMATKSKSGNWAPKFNETFHFFLGNEGEPEHCELMFQVKDYCFAREDRIVGVGVLQLANMVEQGSCSCWVQLGRRFHIDETGLILLRILSQRQTDEIAREFVRLKSECRYETESTIAASMSSQQLMG</sequence>
<organism evidence="11 12">
    <name type="scientific">Onchocerca volvulus</name>
    <dbReference type="NCBI Taxonomy" id="6282"/>
    <lineage>
        <taxon>Eukaryota</taxon>
        <taxon>Metazoa</taxon>
        <taxon>Ecdysozoa</taxon>
        <taxon>Nematoda</taxon>
        <taxon>Chromadorea</taxon>
        <taxon>Rhabditida</taxon>
        <taxon>Spirurina</taxon>
        <taxon>Spiruromorpha</taxon>
        <taxon>Filarioidea</taxon>
        <taxon>Onchocercidae</taxon>
        <taxon>Onchocerca</taxon>
    </lineage>
</organism>
<dbReference type="PRINTS" id="PR00360">
    <property type="entry name" value="C2DOMAIN"/>
</dbReference>
<keyword evidence="5" id="KW-0106">Calcium</keyword>
<proteinExistence type="predicted"/>
<dbReference type="PRINTS" id="PR00008">
    <property type="entry name" value="DAGPEDOMAIN"/>
</dbReference>
<feature type="region of interest" description="Disordered" evidence="6">
    <location>
        <begin position="310"/>
        <end position="353"/>
    </location>
</feature>
<feature type="compositionally biased region" description="Basic and acidic residues" evidence="6">
    <location>
        <begin position="310"/>
        <end position="325"/>
    </location>
</feature>
<feature type="compositionally biased region" description="Basic and acidic residues" evidence="6">
    <location>
        <begin position="433"/>
        <end position="450"/>
    </location>
</feature>
<feature type="compositionally biased region" description="Polar residues" evidence="6">
    <location>
        <begin position="415"/>
        <end position="425"/>
    </location>
</feature>
<dbReference type="CDD" id="cd04027">
    <property type="entry name" value="C2B_Munc13"/>
    <property type="match status" value="1"/>
</dbReference>
<dbReference type="GO" id="GO:0005516">
    <property type="term" value="F:calmodulin binding"/>
    <property type="evidence" value="ECO:0007669"/>
    <property type="project" value="TreeGrafter"/>
</dbReference>
<dbReference type="PROSITE" id="PS51258">
    <property type="entry name" value="MHD1"/>
    <property type="match status" value="1"/>
</dbReference>
<evidence type="ECO:0008006" key="13">
    <source>
        <dbReference type="Google" id="ProtNLM"/>
    </source>
</evidence>
<feature type="region of interest" description="Disordered" evidence="6">
    <location>
        <begin position="388"/>
        <end position="450"/>
    </location>
</feature>
<dbReference type="PANTHER" id="PTHR10480:SF12">
    <property type="entry name" value="UNC-13, ISOFORM E"/>
    <property type="match status" value="1"/>
</dbReference>
<dbReference type="GO" id="GO:0005543">
    <property type="term" value="F:phospholipid binding"/>
    <property type="evidence" value="ECO:0007669"/>
    <property type="project" value="InterPro"/>
</dbReference>
<dbReference type="GO" id="GO:0030672">
    <property type="term" value="C:synaptic vesicle membrane"/>
    <property type="evidence" value="ECO:0007669"/>
    <property type="project" value="TreeGrafter"/>
</dbReference>
<evidence type="ECO:0000259" key="8">
    <source>
        <dbReference type="PROSITE" id="PS50081"/>
    </source>
</evidence>
<evidence type="ECO:0000256" key="6">
    <source>
        <dbReference type="SAM" id="MobiDB-lite"/>
    </source>
</evidence>
<dbReference type="InterPro" id="IPR027080">
    <property type="entry name" value="Unc-13"/>
</dbReference>
<feature type="domain" description="Phorbol-ester/DAG-type" evidence="8">
    <location>
        <begin position="653"/>
        <end position="703"/>
    </location>
</feature>
<dbReference type="AlphaFoldDB" id="A0A8R1XTG0"/>
<dbReference type="GO" id="GO:0060282">
    <property type="term" value="P:positive regulation of oocyte development"/>
    <property type="evidence" value="ECO:0007669"/>
    <property type="project" value="EnsemblMetazoa"/>
</dbReference>
<dbReference type="Pfam" id="PF00168">
    <property type="entry name" value="C2"/>
    <property type="match status" value="3"/>
</dbReference>
<dbReference type="FunFam" id="2.60.40.150:FF:000031">
    <property type="entry name" value="Protein unc-13 homolog B"/>
    <property type="match status" value="1"/>
</dbReference>
<dbReference type="GO" id="GO:0042734">
    <property type="term" value="C:presynaptic membrane"/>
    <property type="evidence" value="ECO:0007669"/>
    <property type="project" value="TreeGrafter"/>
</dbReference>